<evidence type="ECO:0000313" key="2">
    <source>
        <dbReference type="EMBL" id="CAK9166805.1"/>
    </source>
</evidence>
<dbReference type="CDD" id="cd02242">
    <property type="entry name" value="cupin_11S_legumin_N"/>
    <property type="match status" value="1"/>
</dbReference>
<feature type="domain" description="Cupin type-1" evidence="1">
    <location>
        <begin position="27"/>
        <end position="196"/>
    </location>
</feature>
<dbReference type="SMART" id="SM00835">
    <property type="entry name" value="Cupin_1"/>
    <property type="match status" value="1"/>
</dbReference>
<protein>
    <recommendedName>
        <fullName evidence="1">Cupin type-1 domain-containing protein</fullName>
    </recommendedName>
</protein>
<dbReference type="SUPFAM" id="SSF51182">
    <property type="entry name" value="RmlC-like cupins"/>
    <property type="match status" value="1"/>
</dbReference>
<organism evidence="2 3">
    <name type="scientific">Ilex paraguariensis</name>
    <name type="common">yerba mate</name>
    <dbReference type="NCBI Taxonomy" id="185542"/>
    <lineage>
        <taxon>Eukaryota</taxon>
        <taxon>Viridiplantae</taxon>
        <taxon>Streptophyta</taxon>
        <taxon>Embryophyta</taxon>
        <taxon>Tracheophyta</taxon>
        <taxon>Spermatophyta</taxon>
        <taxon>Magnoliopsida</taxon>
        <taxon>eudicotyledons</taxon>
        <taxon>Gunneridae</taxon>
        <taxon>Pentapetalae</taxon>
        <taxon>asterids</taxon>
        <taxon>campanulids</taxon>
        <taxon>Aquifoliales</taxon>
        <taxon>Aquifoliaceae</taxon>
        <taxon>Ilex</taxon>
    </lineage>
</organism>
<dbReference type="PANTHER" id="PTHR31189">
    <property type="entry name" value="OS03G0336100 PROTEIN-RELATED"/>
    <property type="match status" value="1"/>
</dbReference>
<accession>A0ABC8TBM3</accession>
<dbReference type="InterPro" id="IPR014710">
    <property type="entry name" value="RmlC-like_jellyroll"/>
</dbReference>
<evidence type="ECO:0000313" key="3">
    <source>
        <dbReference type="Proteomes" id="UP001642360"/>
    </source>
</evidence>
<keyword evidence="3" id="KW-1185">Reference proteome</keyword>
<evidence type="ECO:0000259" key="1">
    <source>
        <dbReference type="SMART" id="SM00835"/>
    </source>
</evidence>
<gene>
    <name evidence="2" type="ORF">ILEXP_LOCUS36045</name>
</gene>
<dbReference type="InterPro" id="IPR050253">
    <property type="entry name" value="Seed_Storage-Functional"/>
</dbReference>
<dbReference type="Pfam" id="PF00190">
    <property type="entry name" value="Cupin_1"/>
    <property type="match status" value="1"/>
</dbReference>
<dbReference type="InterPro" id="IPR006045">
    <property type="entry name" value="Cupin_1"/>
</dbReference>
<dbReference type="AlphaFoldDB" id="A0ABC8TBM3"/>
<name>A0ABC8TBM3_9AQUA</name>
<proteinExistence type="predicted"/>
<dbReference type="PANTHER" id="PTHR31189:SF76">
    <property type="entry name" value="11S GLOBULIN SUBUNIT BETA-LIKE"/>
    <property type="match status" value="1"/>
</dbReference>
<reference evidence="2 3" key="1">
    <citation type="submission" date="2024-02" db="EMBL/GenBank/DDBJ databases">
        <authorList>
            <person name="Vignale AGUSTIN F."/>
            <person name="Sosa J E."/>
            <person name="Modenutti C."/>
        </authorList>
    </citation>
    <scope>NUCLEOTIDE SEQUENCE [LARGE SCALE GENOMIC DNA]</scope>
</reference>
<dbReference type="Gene3D" id="2.60.120.10">
    <property type="entry name" value="Jelly Rolls"/>
    <property type="match status" value="1"/>
</dbReference>
<dbReference type="EMBL" id="CAUOFW020004691">
    <property type="protein sequence ID" value="CAK9166805.1"/>
    <property type="molecule type" value="Genomic_DNA"/>
</dbReference>
<dbReference type="InterPro" id="IPR011051">
    <property type="entry name" value="RmlC_Cupin_sf"/>
</dbReference>
<sequence>MGTMGWLQATAGAHHVQARGECRIQRPNAQEPNRRLESEAGVNEFWDTNDNEKKCAGVKAIRHMIQPRGLLLPAYNHAHQLTYIVEGWPPFPPPSLCRGIQGTIFPGCARTYESGSQSSGDRKRKIRDCHQKLRRFQEGDILALPAGVTHWAYNDGEGPLTCMALVDTGNEANQLDENFRGEKKKGDVGEKKKVVSLVAMGKEANN</sequence>
<dbReference type="Proteomes" id="UP001642360">
    <property type="component" value="Unassembled WGS sequence"/>
</dbReference>
<comment type="caution">
    <text evidence="2">The sequence shown here is derived from an EMBL/GenBank/DDBJ whole genome shotgun (WGS) entry which is preliminary data.</text>
</comment>